<evidence type="ECO:0000259" key="12">
    <source>
        <dbReference type="Pfam" id="PF23486"/>
    </source>
</evidence>
<dbReference type="Pfam" id="PF23481">
    <property type="entry name" value="Ig_TMEM132_2nd"/>
    <property type="match status" value="1"/>
</dbReference>
<evidence type="ECO:0000259" key="11">
    <source>
        <dbReference type="Pfam" id="PF23481"/>
    </source>
</evidence>
<dbReference type="AGR" id="ZFIN:ZDB-GENE-140106-237"/>
<dbReference type="PANTHER" id="PTHR13388">
    <property type="entry name" value="DETONATOR, ISOFORM E"/>
    <property type="match status" value="1"/>
</dbReference>
<evidence type="ECO:0000256" key="1">
    <source>
        <dbReference type="ARBA" id="ARBA00004479"/>
    </source>
</evidence>
<evidence type="ECO:0000256" key="8">
    <source>
        <dbReference type="SAM" id="SignalP"/>
    </source>
</evidence>
<keyword evidence="14" id="KW-1185">Reference proteome</keyword>
<dbReference type="ZFIN" id="ZDB-GENE-140106-237">
    <property type="gene designation" value="tmem132a"/>
</dbReference>
<gene>
    <name evidence="15 16" type="primary">tmem132a</name>
</gene>
<dbReference type="PANTHER" id="PTHR13388:SF29">
    <property type="entry name" value="TRANSMEMBRANE PROTEIN 132C ISOFORM X1"/>
    <property type="match status" value="1"/>
</dbReference>
<keyword evidence="4 7" id="KW-1133">Transmembrane helix</keyword>
<dbReference type="AlphaFoldDB" id="A0A8M9QFN3"/>
<dbReference type="InterPro" id="IPR055422">
    <property type="entry name" value="Ig_TMEM132_2nd"/>
</dbReference>
<dbReference type="Pfam" id="PF23039">
    <property type="entry name" value="TMEM132_3rd"/>
    <property type="match status" value="1"/>
</dbReference>
<dbReference type="InterPro" id="IPR055423">
    <property type="entry name" value="Ig_TMEM132_5th"/>
</dbReference>
<evidence type="ECO:0000313" key="15">
    <source>
        <dbReference type="RefSeq" id="XP_021332655.1"/>
    </source>
</evidence>
<sequence>MDVLSLSWKSSTGRLVILHLFIILSHCQAPPSASLPVRITVPSPWQSVPLSQGDLGLLFTNSSPFTSTQSLLVFPPSGTTSKPLLRATFGSYTVTQVMSEPIPPLTSPLTASLLSKGVVKEMEADRGERFRVRVLFHMRGDVNRGTCVTLHAFKQTEEQKASCITQPPFGLCVVTLTFPNDWFEPAQNTEANLDQTFKQRYISRNRSRSRSRKRRHPHMPAGHRARPDQIQLYYSSFGILSIKTGPPRCVEDTVEQSERKLLYIGPVGLEDQEINKTKQSPACLDTKAEEKFWLDSNVLIVYSKGPVPAGQPIRVSVNLRGNYSEESLTIRLKVKKGLLSLEVHPVTHSDLWMVNVEQTTGSKHDVVSIITRSTGTLPDRTGTSALSQISCLSFEALHRNFGTAMTVSASWWVEYSTRKFYISPHGAVTSFFSFTDREVVGIAPITESNTIINTAILTSEPVSLPVIVLAVGIDGKVSDLTTAVKCHSANEDIVKVSHDCSVVFVDGSESGRGSICVELEFSLGTLSGSLCLAVWTPVVPLRVSLSDSVLSPISGWNYYSENGCEPVYQRSTVQILAQFSAQSAAQGGQPTYMLGSPDWFVDVTELVRDWLRIENPYIAALDKQKHLIGLKPGLTSLYVVSSQWDGVLGRANVIVTSEPVTPADLSVQLVGGLGLSVNPSPSHPSVVTATVNAHNTLYNHGQEASISVWIQFNDDSAILMSAFNEVPYTLRLSSLAESVVAVTPAPSQRILAQGDGGGPLVKAELLVSSCDPASNHVELEAIHKASEAKRLAKGSGWIRVNLNMDFWPIGSEETNFEMHDVTDMLVDSNSDLYDDFEDHDSTVNATSDYDSGNDIFKRKNVEQAVLIPNHEENAVYLSPGVEKERKEVKTADRQVEIGIGAVLSLLCLSSLLFLVNCLPCALREQRYRERREGNVKDTVEEEPGEEQEENRQEEKQCRAVITGNNDKMEIQ</sequence>
<feature type="domain" description="Transmembrane protein TMEM132 second Ig-like" evidence="11">
    <location>
        <begin position="129"/>
        <end position="192"/>
    </location>
</feature>
<dbReference type="OrthoDB" id="10026202at2759"/>
<feature type="domain" description="Transmembrane protein TMEM132 cohesin-like" evidence="10">
    <location>
        <begin position="290"/>
        <end position="418"/>
    </location>
</feature>
<feature type="region of interest" description="Disordered" evidence="6">
    <location>
        <begin position="931"/>
        <end position="971"/>
    </location>
</feature>
<evidence type="ECO:0000313" key="14">
    <source>
        <dbReference type="Proteomes" id="UP000000437"/>
    </source>
</evidence>
<dbReference type="Pfam" id="PF23486">
    <property type="entry name" value="Ig_TMEM132_5th"/>
    <property type="match status" value="1"/>
</dbReference>
<feature type="transmembrane region" description="Helical" evidence="7">
    <location>
        <begin position="897"/>
        <end position="922"/>
    </location>
</feature>
<feature type="signal peptide" evidence="8">
    <location>
        <begin position="1"/>
        <end position="27"/>
    </location>
</feature>
<dbReference type="GlyGen" id="A0A8M9QFN3">
    <property type="glycosylation" value="2 sites"/>
</dbReference>
<evidence type="ECO:0000259" key="9">
    <source>
        <dbReference type="Pfam" id="PF16070"/>
    </source>
</evidence>
<feature type="chain" id="PRO_5035447837" evidence="8">
    <location>
        <begin position="28"/>
        <end position="971"/>
    </location>
</feature>
<dbReference type="CTD" id="54972"/>
<dbReference type="Pfam" id="PF16070">
    <property type="entry name" value="Ig_TMEM132_4th"/>
    <property type="match status" value="1"/>
</dbReference>
<evidence type="ECO:0000313" key="16">
    <source>
        <dbReference type="ZFIN" id="ZDB-GENE-140106-237"/>
    </source>
</evidence>
<dbReference type="GeneID" id="100002045"/>
<dbReference type="KEGG" id="dre:100002045"/>
<feature type="region of interest" description="Disordered" evidence="6">
    <location>
        <begin position="203"/>
        <end position="224"/>
    </location>
</feature>
<dbReference type="GO" id="GO:0016020">
    <property type="term" value="C:membrane"/>
    <property type="evidence" value="ECO:0007669"/>
    <property type="project" value="UniProtKB-SubCell"/>
</dbReference>
<evidence type="ECO:0000259" key="13">
    <source>
        <dbReference type="Pfam" id="PF23487"/>
    </source>
</evidence>
<evidence type="ECO:0000256" key="3">
    <source>
        <dbReference type="ARBA" id="ARBA00022692"/>
    </source>
</evidence>
<protein>
    <submittedName>
        <fullName evidence="15">Transmembrane protein 132A isoform X1</fullName>
    </submittedName>
</protein>
<feature type="domain" description="Transmembrane protein TMEM132 sixth" evidence="13">
    <location>
        <begin position="663"/>
        <end position="769"/>
    </location>
</feature>
<dbReference type="Pfam" id="PF23487">
    <property type="entry name" value="Ig_TMEM132_6th"/>
    <property type="match status" value="1"/>
</dbReference>
<feature type="compositionally biased region" description="Acidic residues" evidence="6">
    <location>
        <begin position="939"/>
        <end position="948"/>
    </location>
</feature>
<name>A0A8M9QFN3_DANRE</name>
<proteinExistence type="inferred from homology"/>
<comment type="subcellular location">
    <subcellularLocation>
        <location evidence="1">Membrane</location>
        <topology evidence="1">Single-pass type I membrane protein</topology>
    </subcellularLocation>
</comment>
<evidence type="ECO:0000259" key="10">
    <source>
        <dbReference type="Pfam" id="PF23039"/>
    </source>
</evidence>
<dbReference type="InterPro" id="IPR055424">
    <property type="entry name" value="Ig_TMEM132_6th"/>
</dbReference>
<accession>A0A8M9QFN3</accession>
<evidence type="ECO:0000256" key="6">
    <source>
        <dbReference type="SAM" id="MobiDB-lite"/>
    </source>
</evidence>
<dbReference type="Proteomes" id="UP000000437">
    <property type="component" value="Chromosome 1"/>
</dbReference>
<evidence type="ECO:0000256" key="5">
    <source>
        <dbReference type="ARBA" id="ARBA00023136"/>
    </source>
</evidence>
<dbReference type="InterPro" id="IPR055421">
    <property type="entry name" value="TMEM132_3rd"/>
</dbReference>
<feature type="domain" description="Transmembrane protein TMEM132 fifth" evidence="12">
    <location>
        <begin position="542"/>
        <end position="660"/>
    </location>
</feature>
<evidence type="ECO:0000256" key="4">
    <source>
        <dbReference type="ARBA" id="ARBA00022989"/>
    </source>
</evidence>
<evidence type="ECO:0000256" key="7">
    <source>
        <dbReference type="SAM" id="Phobius"/>
    </source>
</evidence>
<comment type="similarity">
    <text evidence="2">Belongs to the TMEM132 family.</text>
</comment>
<dbReference type="InterPro" id="IPR031437">
    <property type="entry name" value="Ig_TMEM132_4th"/>
</dbReference>
<organism evidence="14 15">
    <name type="scientific">Danio rerio</name>
    <name type="common">Zebrafish</name>
    <name type="synonym">Brachydanio rerio</name>
    <dbReference type="NCBI Taxonomy" id="7955"/>
    <lineage>
        <taxon>Eukaryota</taxon>
        <taxon>Metazoa</taxon>
        <taxon>Chordata</taxon>
        <taxon>Craniata</taxon>
        <taxon>Vertebrata</taxon>
        <taxon>Euteleostomi</taxon>
        <taxon>Actinopterygii</taxon>
        <taxon>Neopterygii</taxon>
        <taxon>Teleostei</taxon>
        <taxon>Ostariophysi</taxon>
        <taxon>Cypriniformes</taxon>
        <taxon>Danionidae</taxon>
        <taxon>Danioninae</taxon>
        <taxon>Danio</taxon>
    </lineage>
</organism>
<evidence type="ECO:0000256" key="2">
    <source>
        <dbReference type="ARBA" id="ARBA00006166"/>
    </source>
</evidence>
<keyword evidence="3 7" id="KW-0812">Transmembrane</keyword>
<keyword evidence="8" id="KW-0732">Signal</keyword>
<keyword evidence="5 7" id="KW-0472">Membrane</keyword>
<dbReference type="RefSeq" id="XP_021332655.1">
    <property type="nucleotide sequence ID" value="XM_021476980.3"/>
</dbReference>
<reference evidence="15" key="1">
    <citation type="submission" date="2025-08" db="UniProtKB">
        <authorList>
            <consortium name="RefSeq"/>
        </authorList>
    </citation>
    <scope>IDENTIFICATION</scope>
    <source>
        <strain evidence="15">Tuebingen</strain>
        <tissue evidence="15">Fibroblasts and whole tissue</tissue>
    </source>
</reference>
<dbReference type="InterPro" id="IPR026307">
    <property type="entry name" value="TMEM132"/>
</dbReference>
<feature type="domain" description="Transmembrane protein family 132 fourth" evidence="9">
    <location>
        <begin position="441"/>
        <end position="537"/>
    </location>
</feature>